<dbReference type="InterPro" id="IPR004089">
    <property type="entry name" value="MCPsignal_dom"/>
</dbReference>
<dbReference type="PANTHER" id="PTHR43531">
    <property type="entry name" value="PROTEIN ICFG"/>
    <property type="match status" value="1"/>
</dbReference>
<dbReference type="EMBL" id="PVLR01000016">
    <property type="protein sequence ID" value="PRD69382.1"/>
    <property type="molecule type" value="Genomic_DNA"/>
</dbReference>
<evidence type="ECO:0000256" key="5">
    <source>
        <dbReference type="SAM" id="Phobius"/>
    </source>
</evidence>
<proteinExistence type="inferred from homology"/>
<evidence type="ECO:0000256" key="1">
    <source>
        <dbReference type="ARBA" id="ARBA00004370"/>
    </source>
</evidence>
<protein>
    <submittedName>
        <fullName evidence="7">Chemotaxis protein</fullName>
    </submittedName>
</protein>
<sequence length="463" mass="49095">MDLSRSEVQQFLTDVSATRDPDGYKDALESAKRFQEGVDKFKQHFKAVHDQAKLKEMESIETHFNAFYNLGKTMAETYVRDGMEAGNELMKGSATTPGFDQASEILQTQLASFRKEQIGNAKQASSSAVSSARSIQQTMFAGGLLACLLAAAISALIVRGLMIQLGGEPALAAQLAQRVGAGDLSFQIPLRNGDTSSLMAQLRAMQSSLVTVVSTVREEAQGVATASSEISQGNHNLSARTESQASALEETAASMEELSSNVTQNAKIARQANLLSHSAVEIAKTGGAVVAEVVETMQHINDSSSKIFEIISVIDGIAFQTNILALNAAVEAARAGEQGRGFAVVASEVRSLAGRSAEAAREVKTLINTSVERVEQGNLLVAKAGSTMAEVISSIRNATDIMDEITSNSNEQSDSVSQVSEAVNQMDQVTQQNAALVEQMAAAASSLRSQSDALVHTVSVFKL</sequence>
<keyword evidence="2" id="KW-0488">Methylation</keyword>
<keyword evidence="5" id="KW-1133">Transmembrane helix</keyword>
<comment type="similarity">
    <text evidence="3">Belongs to the methyl-accepting chemotaxis (MCP) protein family.</text>
</comment>
<dbReference type="SUPFAM" id="SSF58104">
    <property type="entry name" value="Methyl-accepting chemotaxis protein (MCP) signaling domain"/>
    <property type="match status" value="1"/>
</dbReference>
<keyword evidence="4" id="KW-0807">Transducer</keyword>
<dbReference type="AlphaFoldDB" id="A0A2S9KG18"/>
<reference evidence="7 8" key="1">
    <citation type="submission" date="2018-03" db="EMBL/GenBank/DDBJ databases">
        <title>Comparative genomics illustrates the genes involved in a hyperalkaliphilic mechanisms of Serpentinomonas isolated from highly-alkaline calcium-rich serpentinized springs.</title>
        <authorList>
            <person name="Suzuki S."/>
            <person name="Ishii S."/>
            <person name="Walworth N."/>
            <person name="Bird L."/>
            <person name="Kuenen J.G."/>
            <person name="Nealson K.H."/>
        </authorList>
    </citation>
    <scope>NUCLEOTIDE SEQUENCE [LARGE SCALE GENOMIC DNA]</scope>
    <source>
        <strain evidence="7 8">83</strain>
    </source>
</reference>
<dbReference type="Gene3D" id="1.10.287.950">
    <property type="entry name" value="Methyl-accepting chemotaxis protein"/>
    <property type="match status" value="1"/>
</dbReference>
<dbReference type="GO" id="GO:0004888">
    <property type="term" value="F:transmembrane signaling receptor activity"/>
    <property type="evidence" value="ECO:0007669"/>
    <property type="project" value="InterPro"/>
</dbReference>
<dbReference type="GO" id="GO:0007165">
    <property type="term" value="P:signal transduction"/>
    <property type="evidence" value="ECO:0007669"/>
    <property type="project" value="UniProtKB-KW"/>
</dbReference>
<organism evidence="7 8">
    <name type="scientific">Malikia spinosa</name>
    <dbReference type="NCBI Taxonomy" id="86180"/>
    <lineage>
        <taxon>Bacteria</taxon>
        <taxon>Pseudomonadati</taxon>
        <taxon>Pseudomonadota</taxon>
        <taxon>Betaproteobacteria</taxon>
        <taxon>Burkholderiales</taxon>
        <taxon>Comamonadaceae</taxon>
        <taxon>Malikia</taxon>
    </lineage>
</organism>
<dbReference type="Pfam" id="PF00015">
    <property type="entry name" value="MCPsignal"/>
    <property type="match status" value="1"/>
</dbReference>
<dbReference type="GO" id="GO:0006935">
    <property type="term" value="P:chemotaxis"/>
    <property type="evidence" value="ECO:0007669"/>
    <property type="project" value="InterPro"/>
</dbReference>
<keyword evidence="8" id="KW-1185">Reference proteome</keyword>
<comment type="subcellular location">
    <subcellularLocation>
        <location evidence="1">Membrane</location>
    </subcellularLocation>
</comment>
<dbReference type="InterPro" id="IPR004090">
    <property type="entry name" value="Chemotax_Me-accpt_rcpt"/>
</dbReference>
<keyword evidence="5" id="KW-0812">Transmembrane</keyword>
<dbReference type="InterPro" id="IPR051310">
    <property type="entry name" value="MCP_chemotaxis"/>
</dbReference>
<dbReference type="PRINTS" id="PR00260">
    <property type="entry name" value="CHEMTRNSDUCR"/>
</dbReference>
<dbReference type="SMART" id="SM00283">
    <property type="entry name" value="MA"/>
    <property type="match status" value="1"/>
</dbReference>
<keyword evidence="5" id="KW-0472">Membrane</keyword>
<accession>A0A2S9KG18</accession>
<dbReference type="PROSITE" id="PS50111">
    <property type="entry name" value="CHEMOTAXIS_TRANSDUC_2"/>
    <property type="match status" value="1"/>
</dbReference>
<name>A0A2S9KG18_9BURK</name>
<evidence type="ECO:0000259" key="6">
    <source>
        <dbReference type="PROSITE" id="PS50111"/>
    </source>
</evidence>
<dbReference type="Proteomes" id="UP000238326">
    <property type="component" value="Unassembled WGS sequence"/>
</dbReference>
<dbReference type="OrthoDB" id="5441488at2"/>
<evidence type="ECO:0000256" key="4">
    <source>
        <dbReference type="PROSITE-ProRule" id="PRU00284"/>
    </source>
</evidence>
<dbReference type="PANTHER" id="PTHR43531:SF14">
    <property type="entry name" value="METHYL-ACCEPTING CHEMOTAXIS PROTEIN I-RELATED"/>
    <property type="match status" value="1"/>
</dbReference>
<evidence type="ECO:0000256" key="3">
    <source>
        <dbReference type="ARBA" id="ARBA00029447"/>
    </source>
</evidence>
<evidence type="ECO:0000256" key="2">
    <source>
        <dbReference type="ARBA" id="ARBA00022481"/>
    </source>
</evidence>
<feature type="domain" description="Methyl-accepting transducer" evidence="6">
    <location>
        <begin position="219"/>
        <end position="448"/>
    </location>
</feature>
<dbReference type="FunFam" id="1.10.287.950:FF:000001">
    <property type="entry name" value="Methyl-accepting chemotaxis sensory transducer"/>
    <property type="match status" value="1"/>
</dbReference>
<comment type="caution">
    <text evidence="7">The sequence shown here is derived from an EMBL/GenBank/DDBJ whole genome shotgun (WGS) entry which is preliminary data.</text>
</comment>
<evidence type="ECO:0000313" key="8">
    <source>
        <dbReference type="Proteomes" id="UP000238326"/>
    </source>
</evidence>
<dbReference type="CDD" id="cd11386">
    <property type="entry name" value="MCP_signal"/>
    <property type="match status" value="1"/>
</dbReference>
<dbReference type="GO" id="GO:0005886">
    <property type="term" value="C:plasma membrane"/>
    <property type="evidence" value="ECO:0007669"/>
    <property type="project" value="TreeGrafter"/>
</dbReference>
<gene>
    <name evidence="7" type="ORF">C6P61_06195</name>
</gene>
<feature type="transmembrane region" description="Helical" evidence="5">
    <location>
        <begin position="139"/>
        <end position="158"/>
    </location>
</feature>
<evidence type="ECO:0000313" key="7">
    <source>
        <dbReference type="EMBL" id="PRD69382.1"/>
    </source>
</evidence>